<protein>
    <submittedName>
        <fullName evidence="2">Uncharacterized protein</fullName>
    </submittedName>
</protein>
<evidence type="ECO:0000313" key="3">
    <source>
        <dbReference type="Proteomes" id="UP001153269"/>
    </source>
</evidence>
<sequence length="210" mass="23741">MSLRRRKKRGKTKEEVRNKALRDREREEREQLSTLHESLLTSLVRGLVVEHTSVFEAGLTPHARIGQAECWHRVRGGEIQVALQERLWVLDEAVKSPAGAWTLVFPDPLRACGLSLPCQNWSSFVEYIMPSPLSWRLGMQVSTQSRIKAEAGHKRIARCHPVIFLISPARPNSTHISQANSELAALCSASYENNDLSYILGRRAPELQVL</sequence>
<proteinExistence type="predicted"/>
<feature type="compositionally biased region" description="Basic residues" evidence="1">
    <location>
        <begin position="1"/>
        <end position="11"/>
    </location>
</feature>
<dbReference type="Proteomes" id="UP001153269">
    <property type="component" value="Unassembled WGS sequence"/>
</dbReference>
<feature type="region of interest" description="Disordered" evidence="1">
    <location>
        <begin position="1"/>
        <end position="29"/>
    </location>
</feature>
<evidence type="ECO:0000256" key="1">
    <source>
        <dbReference type="SAM" id="MobiDB-lite"/>
    </source>
</evidence>
<comment type="caution">
    <text evidence="2">The sequence shown here is derived from an EMBL/GenBank/DDBJ whole genome shotgun (WGS) entry which is preliminary data.</text>
</comment>
<reference evidence="2" key="1">
    <citation type="submission" date="2020-03" db="EMBL/GenBank/DDBJ databases">
        <authorList>
            <person name="Weist P."/>
        </authorList>
    </citation>
    <scope>NUCLEOTIDE SEQUENCE</scope>
</reference>
<keyword evidence="3" id="KW-1185">Reference proteome</keyword>
<feature type="compositionally biased region" description="Basic and acidic residues" evidence="1">
    <location>
        <begin position="12"/>
        <end position="29"/>
    </location>
</feature>
<dbReference type="AlphaFoldDB" id="A0A9N7TQM1"/>
<dbReference type="EMBL" id="CADEAL010000224">
    <property type="protein sequence ID" value="CAB1416694.1"/>
    <property type="molecule type" value="Genomic_DNA"/>
</dbReference>
<accession>A0A9N7TQM1</accession>
<organism evidence="2 3">
    <name type="scientific">Pleuronectes platessa</name>
    <name type="common">European plaice</name>
    <dbReference type="NCBI Taxonomy" id="8262"/>
    <lineage>
        <taxon>Eukaryota</taxon>
        <taxon>Metazoa</taxon>
        <taxon>Chordata</taxon>
        <taxon>Craniata</taxon>
        <taxon>Vertebrata</taxon>
        <taxon>Euteleostomi</taxon>
        <taxon>Actinopterygii</taxon>
        <taxon>Neopterygii</taxon>
        <taxon>Teleostei</taxon>
        <taxon>Neoteleostei</taxon>
        <taxon>Acanthomorphata</taxon>
        <taxon>Carangaria</taxon>
        <taxon>Pleuronectiformes</taxon>
        <taxon>Pleuronectoidei</taxon>
        <taxon>Pleuronectidae</taxon>
        <taxon>Pleuronectes</taxon>
    </lineage>
</organism>
<name>A0A9N7TQM1_PLEPL</name>
<gene>
    <name evidence="2" type="ORF">PLEPLA_LOCUS4485</name>
</gene>
<evidence type="ECO:0000313" key="2">
    <source>
        <dbReference type="EMBL" id="CAB1416694.1"/>
    </source>
</evidence>